<evidence type="ECO:0000313" key="1">
    <source>
        <dbReference type="EMBL" id="MPL62968.1"/>
    </source>
</evidence>
<sequence>MNKNSIILIILIIVGVISVSGCIGGETSPNQSINFNGFSFDVPNNVKQAQSASKNNALIYYQNTSYDIGVNDVYGYDNPDISVYGDNVKNKSIDNISYVYITSKGNSKLHQGNITTIKVYFRKNGTNFYIITNTKNNSNITQVNKFIENTIKTIHPI</sequence>
<gene>
    <name evidence="1" type="ORF">SDC9_08588</name>
</gene>
<protein>
    <submittedName>
        <fullName evidence="1">Uncharacterized protein</fullName>
    </submittedName>
</protein>
<reference evidence="1" key="1">
    <citation type="submission" date="2019-08" db="EMBL/GenBank/DDBJ databases">
        <authorList>
            <person name="Kucharzyk K."/>
            <person name="Murdoch R.W."/>
            <person name="Higgins S."/>
            <person name="Loffler F."/>
        </authorList>
    </citation>
    <scope>NUCLEOTIDE SEQUENCE</scope>
</reference>
<dbReference type="PROSITE" id="PS51257">
    <property type="entry name" value="PROKAR_LIPOPROTEIN"/>
    <property type="match status" value="1"/>
</dbReference>
<proteinExistence type="predicted"/>
<organism evidence="1">
    <name type="scientific">bioreactor metagenome</name>
    <dbReference type="NCBI Taxonomy" id="1076179"/>
    <lineage>
        <taxon>unclassified sequences</taxon>
        <taxon>metagenomes</taxon>
        <taxon>ecological metagenomes</taxon>
    </lineage>
</organism>
<accession>A0A644T7S4</accession>
<dbReference type="AlphaFoldDB" id="A0A644T7S4"/>
<dbReference type="EMBL" id="VSSQ01000019">
    <property type="protein sequence ID" value="MPL62968.1"/>
    <property type="molecule type" value="Genomic_DNA"/>
</dbReference>
<comment type="caution">
    <text evidence="1">The sequence shown here is derived from an EMBL/GenBank/DDBJ whole genome shotgun (WGS) entry which is preliminary data.</text>
</comment>
<name>A0A644T7S4_9ZZZZ</name>